<dbReference type="Gramene" id="Pp3c13_2320V3.1">
    <property type="protein sequence ID" value="PAC:32930238.CDS.1"/>
    <property type="gene ID" value="Pp3c13_2320"/>
</dbReference>
<evidence type="ECO:0000313" key="3">
    <source>
        <dbReference type="Proteomes" id="UP000006727"/>
    </source>
</evidence>
<dbReference type="Pfam" id="PF15054">
    <property type="entry name" value="DUF4535"/>
    <property type="match status" value="1"/>
</dbReference>
<dbReference type="AlphaFoldDB" id="A9SRC7"/>
<accession>A9SRC7</accession>
<dbReference type="RefSeq" id="XP_024391990.1">
    <property type="nucleotide sequence ID" value="XM_024536222.2"/>
</dbReference>
<dbReference type="Proteomes" id="UP000006727">
    <property type="component" value="Chromosome 13"/>
</dbReference>
<dbReference type="eggNOG" id="ENOG502S7CV">
    <property type="taxonomic scope" value="Eukaryota"/>
</dbReference>
<organism evidence="1">
    <name type="scientific">Physcomitrium patens</name>
    <name type="common">Spreading-leaved earth moss</name>
    <name type="synonym">Physcomitrella patens</name>
    <dbReference type="NCBI Taxonomy" id="3218"/>
    <lineage>
        <taxon>Eukaryota</taxon>
        <taxon>Viridiplantae</taxon>
        <taxon>Streptophyta</taxon>
        <taxon>Embryophyta</taxon>
        <taxon>Bryophyta</taxon>
        <taxon>Bryophytina</taxon>
        <taxon>Bryopsida</taxon>
        <taxon>Funariidae</taxon>
        <taxon>Funariales</taxon>
        <taxon>Funariaceae</taxon>
        <taxon>Physcomitrium</taxon>
    </lineage>
</organism>
<dbReference type="EnsemblPlants" id="Pp3c13_2320V3.2">
    <property type="protein sequence ID" value="PAC:32930239.CDS.1"/>
    <property type="gene ID" value="Pp3c13_2320"/>
</dbReference>
<dbReference type="OMA" id="VIAKHTE"/>
<reference evidence="2" key="3">
    <citation type="submission" date="2020-12" db="UniProtKB">
        <authorList>
            <consortium name="EnsemblPlants"/>
        </authorList>
    </citation>
    <scope>IDENTIFICATION</scope>
</reference>
<reference evidence="1 3" key="2">
    <citation type="journal article" date="2018" name="Plant J.">
        <title>The Physcomitrella patens chromosome-scale assembly reveals moss genome structure and evolution.</title>
        <authorList>
            <person name="Lang D."/>
            <person name="Ullrich K.K."/>
            <person name="Murat F."/>
            <person name="Fuchs J."/>
            <person name="Jenkins J."/>
            <person name="Haas F.B."/>
            <person name="Piednoel M."/>
            <person name="Gundlach H."/>
            <person name="Van Bel M."/>
            <person name="Meyberg R."/>
            <person name="Vives C."/>
            <person name="Morata J."/>
            <person name="Symeonidi A."/>
            <person name="Hiss M."/>
            <person name="Muchero W."/>
            <person name="Kamisugi Y."/>
            <person name="Saleh O."/>
            <person name="Blanc G."/>
            <person name="Decker E.L."/>
            <person name="van Gessel N."/>
            <person name="Grimwood J."/>
            <person name="Hayes R.D."/>
            <person name="Graham S.W."/>
            <person name="Gunter L.E."/>
            <person name="McDaniel S.F."/>
            <person name="Hoernstein S.N.W."/>
            <person name="Larsson A."/>
            <person name="Li F.W."/>
            <person name="Perroud P.F."/>
            <person name="Phillips J."/>
            <person name="Ranjan P."/>
            <person name="Rokshar D.S."/>
            <person name="Rothfels C.J."/>
            <person name="Schneider L."/>
            <person name="Shu S."/>
            <person name="Stevenson D.W."/>
            <person name="Thummler F."/>
            <person name="Tillich M."/>
            <person name="Villarreal Aguilar J.C."/>
            <person name="Widiez T."/>
            <person name="Wong G.K."/>
            <person name="Wymore A."/>
            <person name="Zhang Y."/>
            <person name="Zimmer A.D."/>
            <person name="Quatrano R.S."/>
            <person name="Mayer K.F.X."/>
            <person name="Goodstein D."/>
            <person name="Casacuberta J.M."/>
            <person name="Vandepoele K."/>
            <person name="Reski R."/>
            <person name="Cuming A.C."/>
            <person name="Tuskan G.A."/>
            <person name="Maumus F."/>
            <person name="Salse J."/>
            <person name="Schmutz J."/>
            <person name="Rensing S.A."/>
        </authorList>
    </citation>
    <scope>NUCLEOTIDE SEQUENCE [LARGE SCALE GENOMIC DNA]</scope>
    <source>
        <strain evidence="2 3">cv. Gransden 2004</strain>
    </source>
</reference>
<dbReference type="GeneID" id="112290187"/>
<dbReference type="OrthoDB" id="2012160at2759"/>
<dbReference type="PaxDb" id="3218-PP1S107_186V6.1"/>
<sequence>MGLIKSTFHFAGGALVGIYVAQNYNVPQVTGLVNTGLAIAKHFEEQYRKPSNSKPEDKP</sequence>
<evidence type="ECO:0000313" key="2">
    <source>
        <dbReference type="EnsemblPlants" id="PAC:32930238.CDS.1"/>
    </source>
</evidence>
<keyword evidence="3" id="KW-1185">Reference proteome</keyword>
<proteinExistence type="predicted"/>
<protein>
    <submittedName>
        <fullName evidence="1 2">Uncharacterized protein</fullName>
    </submittedName>
</protein>
<evidence type="ECO:0000313" key="1">
    <source>
        <dbReference type="EMBL" id="PNR42045.1"/>
    </source>
</evidence>
<dbReference type="PANTHER" id="PTHR33528">
    <property type="entry name" value="OS07G0239500 PROTEIN"/>
    <property type="match status" value="1"/>
</dbReference>
<gene>
    <name evidence="2" type="primary">LOC112290187</name>
    <name evidence="1" type="ORF">PHYPA_016874</name>
</gene>
<name>A9SRC7_PHYPA</name>
<dbReference type="InterPro" id="IPR027854">
    <property type="entry name" value="STMP1"/>
</dbReference>
<dbReference type="EnsemblPlants" id="Pp3c13_2320V3.1">
    <property type="protein sequence ID" value="PAC:32930238.CDS.1"/>
    <property type="gene ID" value="Pp3c13_2320"/>
</dbReference>
<dbReference type="Gramene" id="Pp3c13_2320V3.2">
    <property type="protein sequence ID" value="PAC:32930239.CDS.1"/>
    <property type="gene ID" value="Pp3c13_2320"/>
</dbReference>
<dbReference type="HOGENOM" id="CLU_193426_1_0_1"/>
<dbReference type="EMBL" id="ABEU02000013">
    <property type="protein sequence ID" value="PNR42045.1"/>
    <property type="molecule type" value="Genomic_DNA"/>
</dbReference>
<dbReference type="PANTHER" id="PTHR33528:SF14">
    <property type="entry name" value="SOLUTE CARRIER FAMILY 35 MEMBER A4"/>
    <property type="match status" value="1"/>
</dbReference>
<dbReference type="RefSeq" id="XP_024391989.1">
    <property type="nucleotide sequence ID" value="XM_024536221.2"/>
</dbReference>
<reference evidence="1 3" key="1">
    <citation type="journal article" date="2008" name="Science">
        <title>The Physcomitrella genome reveals evolutionary insights into the conquest of land by plants.</title>
        <authorList>
            <person name="Rensing S."/>
            <person name="Lang D."/>
            <person name="Zimmer A."/>
            <person name="Terry A."/>
            <person name="Salamov A."/>
            <person name="Shapiro H."/>
            <person name="Nishiyama T."/>
            <person name="Perroud P.-F."/>
            <person name="Lindquist E."/>
            <person name="Kamisugi Y."/>
            <person name="Tanahashi T."/>
            <person name="Sakakibara K."/>
            <person name="Fujita T."/>
            <person name="Oishi K."/>
            <person name="Shin-I T."/>
            <person name="Kuroki Y."/>
            <person name="Toyoda A."/>
            <person name="Suzuki Y."/>
            <person name="Hashimoto A."/>
            <person name="Yamaguchi K."/>
            <person name="Sugano A."/>
            <person name="Kohara Y."/>
            <person name="Fujiyama A."/>
            <person name="Anterola A."/>
            <person name="Aoki S."/>
            <person name="Ashton N."/>
            <person name="Barbazuk W.B."/>
            <person name="Barker E."/>
            <person name="Bennetzen J."/>
            <person name="Bezanilla M."/>
            <person name="Blankenship R."/>
            <person name="Cho S.H."/>
            <person name="Dutcher S."/>
            <person name="Estelle M."/>
            <person name="Fawcett J.A."/>
            <person name="Gundlach H."/>
            <person name="Hanada K."/>
            <person name="Heyl A."/>
            <person name="Hicks K.A."/>
            <person name="Hugh J."/>
            <person name="Lohr M."/>
            <person name="Mayer K."/>
            <person name="Melkozernov A."/>
            <person name="Murata T."/>
            <person name="Nelson D."/>
            <person name="Pils B."/>
            <person name="Prigge M."/>
            <person name="Reiss B."/>
            <person name="Renner T."/>
            <person name="Rombauts S."/>
            <person name="Rushton P."/>
            <person name="Sanderfoot A."/>
            <person name="Schween G."/>
            <person name="Shiu S.-H."/>
            <person name="Stueber K."/>
            <person name="Theodoulou F.L."/>
            <person name="Tu H."/>
            <person name="Van de Peer Y."/>
            <person name="Verrier P.J."/>
            <person name="Waters E."/>
            <person name="Wood A."/>
            <person name="Yang L."/>
            <person name="Cove D."/>
            <person name="Cuming A."/>
            <person name="Hasebe M."/>
            <person name="Lucas S."/>
            <person name="Mishler D.B."/>
            <person name="Reski R."/>
            <person name="Grigoriev I."/>
            <person name="Quatrano R.S."/>
            <person name="Boore J.L."/>
        </authorList>
    </citation>
    <scope>NUCLEOTIDE SEQUENCE [LARGE SCALE GENOMIC DNA]</scope>
    <source>
        <strain evidence="2 3">cv. Gransden 2004</strain>
    </source>
</reference>